<feature type="region of interest" description="Disordered" evidence="1">
    <location>
        <begin position="54"/>
        <end position="121"/>
    </location>
</feature>
<evidence type="ECO:0000256" key="1">
    <source>
        <dbReference type="SAM" id="MobiDB-lite"/>
    </source>
</evidence>
<accession>A0A375C544</accession>
<sequence>MSLSIWRAVAATHLKLPGLGSAALTACRQAASGAPSLAGGPEACCRAAASAAGTPADNASASAMDSKRGESGESILDSCDCAAPDRTTPGAAPMQFRPRRAGESSLAATASGPNAARRPCR</sequence>
<name>A0A375C544_9BURK</name>
<feature type="chain" id="PRO_5017078264" evidence="2">
    <location>
        <begin position="23"/>
        <end position="121"/>
    </location>
</feature>
<feature type="signal peptide" evidence="2">
    <location>
        <begin position="1"/>
        <end position="22"/>
    </location>
</feature>
<evidence type="ECO:0000256" key="2">
    <source>
        <dbReference type="SAM" id="SignalP"/>
    </source>
</evidence>
<organism evidence="3">
    <name type="scientific">Cupriavidus taiwanensis</name>
    <dbReference type="NCBI Taxonomy" id="164546"/>
    <lineage>
        <taxon>Bacteria</taxon>
        <taxon>Pseudomonadati</taxon>
        <taxon>Pseudomonadota</taxon>
        <taxon>Betaproteobacteria</taxon>
        <taxon>Burkholderiales</taxon>
        <taxon>Burkholderiaceae</taxon>
        <taxon>Cupriavidus</taxon>
    </lineage>
</organism>
<dbReference type="Proteomes" id="UP000256297">
    <property type="component" value="Chromosome CBM2589_a"/>
</dbReference>
<comment type="caution">
    <text evidence="3">The sequence shown here is derived from an EMBL/GenBank/DDBJ whole genome shotgun (WGS) entry which is preliminary data.</text>
</comment>
<protein>
    <submittedName>
        <fullName evidence="3">Uncharacterized protein</fullName>
    </submittedName>
</protein>
<dbReference type="EMBL" id="OFSP01000036">
    <property type="protein sequence ID" value="SOY62791.1"/>
    <property type="molecule type" value="Genomic_DNA"/>
</dbReference>
<feature type="compositionally biased region" description="Low complexity" evidence="1">
    <location>
        <begin position="54"/>
        <end position="63"/>
    </location>
</feature>
<dbReference type="PROSITE" id="PS51257">
    <property type="entry name" value="PROKAR_LIPOPROTEIN"/>
    <property type="match status" value="1"/>
</dbReference>
<dbReference type="AlphaFoldDB" id="A0A375C544"/>
<evidence type="ECO:0000313" key="3">
    <source>
        <dbReference type="EMBL" id="SOY62791.1"/>
    </source>
</evidence>
<proteinExistence type="predicted"/>
<reference evidence="3" key="1">
    <citation type="submission" date="2018-01" db="EMBL/GenBank/DDBJ databases">
        <authorList>
            <person name="Clerissi C."/>
        </authorList>
    </citation>
    <scope>NUCLEOTIDE SEQUENCE</scope>
    <source>
        <strain evidence="3">Cupriavidus taiwanensis STM 3521</strain>
    </source>
</reference>
<keyword evidence="2" id="KW-0732">Signal</keyword>
<gene>
    <name evidence="3" type="ORF">CBM2589_A60119</name>
</gene>